<keyword evidence="1" id="KW-0732">Signal</keyword>
<evidence type="ECO:0000256" key="1">
    <source>
        <dbReference type="SAM" id="SignalP"/>
    </source>
</evidence>
<dbReference type="OrthoDB" id="2831684at2759"/>
<feature type="signal peptide" evidence="1">
    <location>
        <begin position="1"/>
        <end position="20"/>
    </location>
</feature>
<dbReference type="InterPro" id="IPR017853">
    <property type="entry name" value="GH"/>
</dbReference>
<sequence length="532" mass="58736">MPTPCQTSTLLGFAVSCVTATPILLSNRHTANIPVACSTPPDAGSLLDAFVSFSIEFSSFPDFAGNSSAPNTFSDNLLNNLRDLQGTKPYVRVGGNTQDFAIFNASQEVASIGIVNPDISPDYPSTLTIGPTYFESYKTWPDVKYSHGFNLGKNSSAARKALVDSAPFACKTFLHNNKLLSWELGNEPDLYPGKIRPVNWTESQYVAEWLEYTREIRTAMEKACPELATDSRYKYIAPSFAGTGSNKLDPLRAWNAGLDTDNDISLISSHNYISGANVPGVTLQGTLMNHTSTVASVAKHINSRNLIHKLHPQLPYILGETNSLYNQGRPGLSNTFGAALWGIDFNLYCASNNISRVHMHMGTNYRYQSWQPIDTDLVSKGTKAPYYGNLAVAAFLGKSEETRIINLPLMNSDHREAAYAAYIHGSLDRIMIINLMAYNYSDDHGPRPSEEYKFQLSEELKGKEMRVQRLMANGSDAISGITFDGYSYDFELDEGRPVLLKNVTRGEKVVVDAVEVVVRVEVPWSSAVILRF</sequence>
<dbReference type="PANTHER" id="PTHR36183:SF2">
    <property type="entry name" value="BETA-GLUCURONIDASE C-TERMINAL DOMAIN-CONTAINING PROTEIN"/>
    <property type="match status" value="1"/>
</dbReference>
<feature type="domain" description="Beta-glucuronidase C-terminal" evidence="2">
    <location>
        <begin position="418"/>
        <end position="529"/>
    </location>
</feature>
<dbReference type="AlphaFoldDB" id="A0A139I1L2"/>
<feature type="chain" id="PRO_5007297079" description="Beta-glucuronidase C-terminal domain-containing protein" evidence="1">
    <location>
        <begin position="21"/>
        <end position="532"/>
    </location>
</feature>
<evidence type="ECO:0000313" key="3">
    <source>
        <dbReference type="EMBL" id="KXT08567.1"/>
    </source>
</evidence>
<dbReference type="Proteomes" id="UP000073492">
    <property type="component" value="Unassembled WGS sequence"/>
</dbReference>
<dbReference type="PANTHER" id="PTHR36183">
    <property type="entry name" value="BETA-GLUCURONIDASE"/>
    <property type="match status" value="1"/>
</dbReference>
<dbReference type="EMBL" id="LFZO01000430">
    <property type="protein sequence ID" value="KXT08567.1"/>
    <property type="molecule type" value="Genomic_DNA"/>
</dbReference>
<comment type="caution">
    <text evidence="3">The sequence shown here is derived from an EMBL/GenBank/DDBJ whole genome shotgun (WGS) entry which is preliminary data.</text>
</comment>
<dbReference type="Gene3D" id="3.20.20.80">
    <property type="entry name" value="Glycosidases"/>
    <property type="match status" value="1"/>
</dbReference>
<dbReference type="SUPFAM" id="SSF51445">
    <property type="entry name" value="(Trans)glycosidases"/>
    <property type="match status" value="1"/>
</dbReference>
<name>A0A139I1L2_9PEZI</name>
<dbReference type="InterPro" id="IPR052974">
    <property type="entry name" value="GH79_Enzymes"/>
</dbReference>
<protein>
    <recommendedName>
        <fullName evidence="2">Beta-glucuronidase C-terminal domain-containing protein</fullName>
    </recommendedName>
</protein>
<organism evidence="3 4">
    <name type="scientific">Pseudocercospora musae</name>
    <dbReference type="NCBI Taxonomy" id="113226"/>
    <lineage>
        <taxon>Eukaryota</taxon>
        <taxon>Fungi</taxon>
        <taxon>Dikarya</taxon>
        <taxon>Ascomycota</taxon>
        <taxon>Pezizomycotina</taxon>
        <taxon>Dothideomycetes</taxon>
        <taxon>Dothideomycetidae</taxon>
        <taxon>Mycosphaerellales</taxon>
        <taxon>Mycosphaerellaceae</taxon>
        <taxon>Pseudocercospora</taxon>
    </lineage>
</organism>
<dbReference type="InterPro" id="IPR031728">
    <property type="entry name" value="GlcAase_C"/>
</dbReference>
<accession>A0A139I1L2</accession>
<reference evidence="3 4" key="1">
    <citation type="submission" date="2015-07" db="EMBL/GenBank/DDBJ databases">
        <title>Comparative genomics of the Sigatoka disease complex on banana suggests a link between parallel evolutionary changes in Pseudocercospora fijiensis and Pseudocercospora eumusae and increased virulence on the banana host.</title>
        <authorList>
            <person name="Chang T.-C."/>
            <person name="Salvucci A."/>
            <person name="Crous P.W."/>
            <person name="Stergiopoulos I."/>
        </authorList>
    </citation>
    <scope>NUCLEOTIDE SEQUENCE [LARGE SCALE GENOMIC DNA]</scope>
    <source>
        <strain evidence="3 4">CBS 116634</strain>
    </source>
</reference>
<evidence type="ECO:0000313" key="4">
    <source>
        <dbReference type="Proteomes" id="UP000073492"/>
    </source>
</evidence>
<dbReference type="Pfam" id="PF16862">
    <property type="entry name" value="Glyco_hydro_79C"/>
    <property type="match status" value="1"/>
</dbReference>
<gene>
    <name evidence="3" type="ORF">AC579_8314</name>
</gene>
<proteinExistence type="predicted"/>
<keyword evidence="4" id="KW-1185">Reference proteome</keyword>
<evidence type="ECO:0000259" key="2">
    <source>
        <dbReference type="Pfam" id="PF16862"/>
    </source>
</evidence>